<proteinExistence type="predicted"/>
<feature type="non-terminal residue" evidence="1">
    <location>
        <position position="158"/>
    </location>
</feature>
<gene>
    <name evidence="1" type="ORF">S06H3_14012</name>
</gene>
<comment type="caution">
    <text evidence="1">The sequence shown here is derived from an EMBL/GenBank/DDBJ whole genome shotgun (WGS) entry which is preliminary data.</text>
</comment>
<dbReference type="AlphaFoldDB" id="X1LE06"/>
<sequence>MELVTALKAIKNNFLKSKYDYLLLTSDDVTIPYLAPYKIMKDVTETGHDIITGWSTSPDGKLSNIGRPKRLEDIEAIRRKGGYFPKRDVNRYTVQQIEKMLEAGKRIIPIWFTGWSITAMSREVVENWTPRGWVFQKTAKWKPATYQGKKGLWCQADH</sequence>
<dbReference type="EMBL" id="BARV01006848">
    <property type="protein sequence ID" value="GAI17343.1"/>
    <property type="molecule type" value="Genomic_DNA"/>
</dbReference>
<accession>X1LE06</accession>
<evidence type="ECO:0000313" key="1">
    <source>
        <dbReference type="EMBL" id="GAI17343.1"/>
    </source>
</evidence>
<reference evidence="1" key="1">
    <citation type="journal article" date="2014" name="Front. Microbiol.">
        <title>High frequency of phylogenetically diverse reductive dehalogenase-homologous genes in deep subseafloor sedimentary metagenomes.</title>
        <authorList>
            <person name="Kawai M."/>
            <person name="Futagami T."/>
            <person name="Toyoda A."/>
            <person name="Takaki Y."/>
            <person name="Nishi S."/>
            <person name="Hori S."/>
            <person name="Arai W."/>
            <person name="Tsubouchi T."/>
            <person name="Morono Y."/>
            <person name="Uchiyama I."/>
            <person name="Ito T."/>
            <person name="Fujiyama A."/>
            <person name="Inagaki F."/>
            <person name="Takami H."/>
        </authorList>
    </citation>
    <scope>NUCLEOTIDE SEQUENCE</scope>
    <source>
        <strain evidence="1">Expedition CK06-06</strain>
    </source>
</reference>
<protein>
    <submittedName>
        <fullName evidence="1">Uncharacterized protein</fullName>
    </submittedName>
</protein>
<name>X1LE06_9ZZZZ</name>
<organism evidence="1">
    <name type="scientific">marine sediment metagenome</name>
    <dbReference type="NCBI Taxonomy" id="412755"/>
    <lineage>
        <taxon>unclassified sequences</taxon>
        <taxon>metagenomes</taxon>
        <taxon>ecological metagenomes</taxon>
    </lineage>
</organism>